<evidence type="ECO:0000313" key="3">
    <source>
        <dbReference type="Proteomes" id="UP000763641"/>
    </source>
</evidence>
<gene>
    <name evidence="2" type="ORF">ILT43_16140</name>
</gene>
<dbReference type="InterPro" id="IPR012337">
    <property type="entry name" value="RNaseH-like_sf"/>
</dbReference>
<dbReference type="InterPro" id="IPR002156">
    <property type="entry name" value="RNaseH_domain"/>
</dbReference>
<sequence>MSRLKVYFDGGLRPEGMETAVVIRGEAHVRRDLGAGTSMDAEWLALLHAVELTRAIGWDAVVLIGDSAAVVAQANGTVRARGGDARHHAALVEATAGQGPRVRYVKRAQNLAGGVLARLHER</sequence>
<organism evidence="2 3">
    <name type="scientific">Sphingomonas longa</name>
    <dbReference type="NCBI Taxonomy" id="2778730"/>
    <lineage>
        <taxon>Bacteria</taxon>
        <taxon>Pseudomonadati</taxon>
        <taxon>Pseudomonadota</taxon>
        <taxon>Alphaproteobacteria</taxon>
        <taxon>Sphingomonadales</taxon>
        <taxon>Sphingomonadaceae</taxon>
        <taxon>Sphingomonas</taxon>
    </lineage>
</organism>
<dbReference type="RefSeq" id="WP_204200012.1">
    <property type="nucleotide sequence ID" value="NZ_JAFEMC010000005.1"/>
</dbReference>
<evidence type="ECO:0000313" key="2">
    <source>
        <dbReference type="EMBL" id="MBM6577913.1"/>
    </source>
</evidence>
<name>A0ABS2DAE5_9SPHN</name>
<dbReference type="SUPFAM" id="SSF53098">
    <property type="entry name" value="Ribonuclease H-like"/>
    <property type="match status" value="1"/>
</dbReference>
<dbReference type="EMBL" id="JAFEMC010000005">
    <property type="protein sequence ID" value="MBM6577913.1"/>
    <property type="molecule type" value="Genomic_DNA"/>
</dbReference>
<dbReference type="Gene3D" id="3.30.420.10">
    <property type="entry name" value="Ribonuclease H-like superfamily/Ribonuclease H"/>
    <property type="match status" value="1"/>
</dbReference>
<comment type="caution">
    <text evidence="2">The sequence shown here is derived from an EMBL/GenBank/DDBJ whole genome shotgun (WGS) entry which is preliminary data.</text>
</comment>
<feature type="domain" description="RNase H type-1" evidence="1">
    <location>
        <begin position="35"/>
        <end position="81"/>
    </location>
</feature>
<accession>A0ABS2DAE5</accession>
<dbReference type="Pfam" id="PF13456">
    <property type="entry name" value="RVT_3"/>
    <property type="match status" value="1"/>
</dbReference>
<dbReference type="InterPro" id="IPR036397">
    <property type="entry name" value="RNaseH_sf"/>
</dbReference>
<protein>
    <submittedName>
        <fullName evidence="2">Reverse transcriptase-like protein</fullName>
    </submittedName>
</protein>
<reference evidence="2 3" key="1">
    <citation type="submission" date="2020-12" db="EMBL/GenBank/DDBJ databases">
        <title>Sphingomonas sp.</title>
        <authorList>
            <person name="Kim M.K."/>
        </authorList>
    </citation>
    <scope>NUCLEOTIDE SEQUENCE [LARGE SCALE GENOMIC DNA]</scope>
    <source>
        <strain evidence="2 3">BT552</strain>
    </source>
</reference>
<dbReference type="Proteomes" id="UP000763641">
    <property type="component" value="Unassembled WGS sequence"/>
</dbReference>
<proteinExistence type="predicted"/>
<evidence type="ECO:0000259" key="1">
    <source>
        <dbReference type="Pfam" id="PF13456"/>
    </source>
</evidence>
<keyword evidence="3" id="KW-1185">Reference proteome</keyword>